<name>M7Z4R7_TRIUA</name>
<accession>M7Z4R7</accession>
<protein>
    <submittedName>
        <fullName evidence="1">Uncharacterized protein</fullName>
    </submittedName>
</protein>
<dbReference type="AlphaFoldDB" id="M7Z4R7"/>
<proteinExistence type="predicted"/>
<organism evidence="1">
    <name type="scientific">Triticum urartu</name>
    <name type="common">Red wild einkorn</name>
    <name type="synonym">Crithodium urartu</name>
    <dbReference type="NCBI Taxonomy" id="4572"/>
    <lineage>
        <taxon>Eukaryota</taxon>
        <taxon>Viridiplantae</taxon>
        <taxon>Streptophyta</taxon>
        <taxon>Embryophyta</taxon>
        <taxon>Tracheophyta</taxon>
        <taxon>Spermatophyta</taxon>
        <taxon>Magnoliopsida</taxon>
        <taxon>Liliopsida</taxon>
        <taxon>Poales</taxon>
        <taxon>Poaceae</taxon>
        <taxon>BOP clade</taxon>
        <taxon>Pooideae</taxon>
        <taxon>Triticodae</taxon>
        <taxon>Triticeae</taxon>
        <taxon>Triticinae</taxon>
        <taxon>Triticum</taxon>
    </lineage>
</organism>
<dbReference type="OMA" id="FCGFVTA"/>
<reference evidence="1" key="1">
    <citation type="journal article" date="2013" name="Nature">
        <title>Draft genome of the wheat A-genome progenitor Triticum urartu.</title>
        <authorList>
            <person name="Ling H.Q."/>
            <person name="Zhao S."/>
            <person name="Liu D."/>
            <person name="Wang J."/>
            <person name="Sun H."/>
            <person name="Zhang C."/>
            <person name="Fan H."/>
            <person name="Li D."/>
            <person name="Dong L."/>
            <person name="Tao Y."/>
            <person name="Gao C."/>
            <person name="Wu H."/>
            <person name="Li Y."/>
            <person name="Cui Y."/>
            <person name="Guo X."/>
            <person name="Zheng S."/>
            <person name="Wang B."/>
            <person name="Yu K."/>
            <person name="Liang Q."/>
            <person name="Yang W."/>
            <person name="Lou X."/>
            <person name="Chen J."/>
            <person name="Feng M."/>
            <person name="Jian J."/>
            <person name="Zhang X."/>
            <person name="Luo G."/>
            <person name="Jiang Y."/>
            <person name="Liu J."/>
            <person name="Wang Z."/>
            <person name="Sha Y."/>
            <person name="Zhang B."/>
            <person name="Wu H."/>
            <person name="Tang D."/>
            <person name="Shen Q."/>
            <person name="Xue P."/>
            <person name="Zou S."/>
            <person name="Wang X."/>
            <person name="Liu X."/>
            <person name="Wang F."/>
            <person name="Yang Y."/>
            <person name="An X."/>
            <person name="Dong Z."/>
            <person name="Zhang K."/>
            <person name="Zhang X."/>
            <person name="Luo M.C."/>
            <person name="Dvorak J."/>
            <person name="Tong Y."/>
            <person name="Wang J."/>
            <person name="Yang H."/>
            <person name="Li Z."/>
            <person name="Wang D."/>
            <person name="Zhang A."/>
            <person name="Wang J."/>
        </authorList>
    </citation>
    <scope>NUCLEOTIDE SEQUENCE</scope>
</reference>
<sequence>MTAHWVRKGSEFFCGFVTATFGVFALVLAISSTFNTGSSSTASTCSSAPPPPPPTSDGCDPDALRSLISIFVRCLASAQFCSLVLIFFVRGVVERAHAAHERVAKDEDAAYKAASDAHQEACRKLARLRRTLEHRNKEVRKRPDDEACWTALTAAQDEEEVLMAVVERAKQDADSKKPKEGMERITGRLGKAVRISFFLSVCFSQLAGVCAGFAFYYSLQIQEHCVFGGVLEVLAFTFALGFSLPFHGFFGWIAISQN</sequence>
<gene>
    <name evidence="1" type="ORF">TRIUR3_13504</name>
</gene>
<dbReference type="EMBL" id="KD136567">
    <property type="protein sequence ID" value="EMS58123.1"/>
    <property type="molecule type" value="Genomic_DNA"/>
</dbReference>
<evidence type="ECO:0000313" key="1">
    <source>
        <dbReference type="EMBL" id="EMS58123.1"/>
    </source>
</evidence>